<keyword evidence="2" id="KW-0288">FMN</keyword>
<dbReference type="InterPro" id="IPR050627">
    <property type="entry name" value="Nitroreductase/BluB"/>
</dbReference>
<dbReference type="PANTHER" id="PTHR23026">
    <property type="entry name" value="NADPH NITROREDUCTASE"/>
    <property type="match status" value="1"/>
</dbReference>
<dbReference type="Proteomes" id="UP000186074">
    <property type="component" value="Chromosome"/>
</dbReference>
<name>A0A1P8KIL6_9BACT</name>
<keyword evidence="1" id="KW-0285">Flavoprotein</keyword>
<keyword evidence="3" id="KW-0560">Oxidoreductase</keyword>
<protein>
    <submittedName>
        <fullName evidence="5">5,6-dimethylbenzimidazole synthase</fullName>
    </submittedName>
</protein>
<evidence type="ECO:0000313" key="6">
    <source>
        <dbReference type="Proteomes" id="UP000186074"/>
    </source>
</evidence>
<reference evidence="5 6" key="1">
    <citation type="submission" date="2017-01" db="EMBL/GenBank/DDBJ databases">
        <title>Genome sequencing of Arcobacter sp. LPB0137.</title>
        <authorList>
            <person name="Lee G.-W."/>
            <person name="Yi H."/>
        </authorList>
    </citation>
    <scope>NUCLEOTIDE SEQUENCE [LARGE SCALE GENOMIC DNA]</scope>
    <source>
        <strain evidence="5 6">LPB0137</strain>
    </source>
</reference>
<dbReference type="RefSeq" id="WP_076082828.1">
    <property type="nucleotide sequence ID" value="NZ_CP019070.1"/>
</dbReference>
<dbReference type="NCBIfam" id="TIGR02476">
    <property type="entry name" value="BluB"/>
    <property type="match status" value="1"/>
</dbReference>
<gene>
    <name evidence="5" type="ORF">LPB137_00310</name>
</gene>
<dbReference type="SUPFAM" id="SSF55469">
    <property type="entry name" value="FMN-dependent nitroreductase-like"/>
    <property type="match status" value="1"/>
</dbReference>
<evidence type="ECO:0000259" key="4">
    <source>
        <dbReference type="Pfam" id="PF00881"/>
    </source>
</evidence>
<dbReference type="KEGG" id="alp:LPB137_00310"/>
<evidence type="ECO:0000256" key="2">
    <source>
        <dbReference type="ARBA" id="ARBA00022643"/>
    </source>
</evidence>
<proteinExistence type="predicted"/>
<organism evidence="5 6">
    <name type="scientific">Poseidonibacter parvus</name>
    <dbReference type="NCBI Taxonomy" id="1850254"/>
    <lineage>
        <taxon>Bacteria</taxon>
        <taxon>Pseudomonadati</taxon>
        <taxon>Campylobacterota</taxon>
        <taxon>Epsilonproteobacteria</taxon>
        <taxon>Campylobacterales</taxon>
        <taxon>Arcobacteraceae</taxon>
        <taxon>Poseidonibacter</taxon>
    </lineage>
</organism>
<feature type="domain" description="Nitroreductase" evidence="4">
    <location>
        <begin position="15"/>
        <end position="179"/>
    </location>
</feature>
<evidence type="ECO:0000313" key="5">
    <source>
        <dbReference type="EMBL" id="APW64382.1"/>
    </source>
</evidence>
<dbReference type="STRING" id="1850254.LPB137_00310"/>
<sequence>MIFNKKDQTTLENIITSRRDVRGNNFINKKISKKKLLKILNSAQNAPSVGYSQPWRFIIVDKKKKDLVYNHFSKSFEKSKKKFKDRKLYSSLKLEGIKESNINIAVYYKKSKKDILGQTYMKRTGEYSVICAILNMWLTARSLNIGMGWVSILKPKKINDIFDIKKEDYKFIAYLCFGYTKEFYDEPELKKLGWKKKKKLEKLILKKGKI</sequence>
<dbReference type="EMBL" id="CP019070">
    <property type="protein sequence ID" value="APW64382.1"/>
    <property type="molecule type" value="Genomic_DNA"/>
</dbReference>
<evidence type="ECO:0000256" key="1">
    <source>
        <dbReference type="ARBA" id="ARBA00022630"/>
    </source>
</evidence>
<dbReference type="Gene3D" id="3.40.109.10">
    <property type="entry name" value="NADH Oxidase"/>
    <property type="match status" value="1"/>
</dbReference>
<dbReference type="PANTHER" id="PTHR23026:SF90">
    <property type="entry name" value="IODOTYROSINE DEIODINASE 1"/>
    <property type="match status" value="1"/>
</dbReference>
<dbReference type="GO" id="GO:0016491">
    <property type="term" value="F:oxidoreductase activity"/>
    <property type="evidence" value="ECO:0007669"/>
    <property type="project" value="UniProtKB-KW"/>
</dbReference>
<dbReference type="OrthoDB" id="9798230at2"/>
<accession>A0A1P8KIL6</accession>
<evidence type="ECO:0000256" key="3">
    <source>
        <dbReference type="ARBA" id="ARBA00023002"/>
    </source>
</evidence>
<dbReference type="Pfam" id="PF00881">
    <property type="entry name" value="Nitroreductase"/>
    <property type="match status" value="1"/>
</dbReference>
<dbReference type="InterPro" id="IPR029479">
    <property type="entry name" value="Nitroreductase"/>
</dbReference>
<keyword evidence="6" id="KW-1185">Reference proteome</keyword>
<dbReference type="InterPro" id="IPR000415">
    <property type="entry name" value="Nitroreductase-like"/>
</dbReference>
<dbReference type="InterPro" id="IPR012825">
    <property type="entry name" value="BluB"/>
</dbReference>
<dbReference type="AlphaFoldDB" id="A0A1P8KIL6"/>